<organism evidence="2">
    <name type="scientific">marine sediment metagenome</name>
    <dbReference type="NCBI Taxonomy" id="412755"/>
    <lineage>
        <taxon>unclassified sequences</taxon>
        <taxon>metagenomes</taxon>
        <taxon>ecological metagenomes</taxon>
    </lineage>
</organism>
<sequence length="146" mass="16365">MENSGGITASNGVVIPDDVWMDANTLLITGGTYESNSVLAWDSADVTISTELHLGEYRFTQEGEVIGPDWEYRMEEVAVHLQTHHKQEGIMVDSIGGVLGVMLICIITVKVIIPRLTIGRMVKVIRDRLWRPTKRVAEEVKNEWSE</sequence>
<name>A0A0F9VNI8_9ZZZZ</name>
<keyword evidence="1" id="KW-0812">Transmembrane</keyword>
<keyword evidence="1" id="KW-0472">Membrane</keyword>
<keyword evidence="1" id="KW-1133">Transmembrane helix</keyword>
<accession>A0A0F9VNI8</accession>
<feature type="transmembrane region" description="Helical" evidence="1">
    <location>
        <begin position="95"/>
        <end position="113"/>
    </location>
</feature>
<evidence type="ECO:0000256" key="1">
    <source>
        <dbReference type="SAM" id="Phobius"/>
    </source>
</evidence>
<evidence type="ECO:0000313" key="2">
    <source>
        <dbReference type="EMBL" id="KKN75046.1"/>
    </source>
</evidence>
<dbReference type="EMBL" id="LAZR01000316">
    <property type="protein sequence ID" value="KKN75046.1"/>
    <property type="molecule type" value="Genomic_DNA"/>
</dbReference>
<comment type="caution">
    <text evidence="2">The sequence shown here is derived from an EMBL/GenBank/DDBJ whole genome shotgun (WGS) entry which is preliminary data.</text>
</comment>
<protein>
    <submittedName>
        <fullName evidence="2">Uncharacterized protein</fullName>
    </submittedName>
</protein>
<proteinExistence type="predicted"/>
<reference evidence="2" key="1">
    <citation type="journal article" date="2015" name="Nature">
        <title>Complex archaea that bridge the gap between prokaryotes and eukaryotes.</title>
        <authorList>
            <person name="Spang A."/>
            <person name="Saw J.H."/>
            <person name="Jorgensen S.L."/>
            <person name="Zaremba-Niedzwiedzka K."/>
            <person name="Martijn J."/>
            <person name="Lind A.E."/>
            <person name="van Eijk R."/>
            <person name="Schleper C."/>
            <person name="Guy L."/>
            <person name="Ettema T.J."/>
        </authorList>
    </citation>
    <scope>NUCLEOTIDE SEQUENCE</scope>
</reference>
<dbReference type="AlphaFoldDB" id="A0A0F9VNI8"/>
<gene>
    <name evidence="2" type="ORF">LCGC14_0384200</name>
</gene>